<evidence type="ECO:0000256" key="1">
    <source>
        <dbReference type="ARBA" id="ARBA00001974"/>
    </source>
</evidence>
<evidence type="ECO:0000313" key="6">
    <source>
        <dbReference type="EMBL" id="KAJ8474708.1"/>
    </source>
</evidence>
<feature type="domain" description="FAD-dependent oxidoreductase 2 FAD-binding" evidence="5">
    <location>
        <begin position="11"/>
        <end position="496"/>
    </location>
</feature>
<keyword evidence="7" id="KW-1185">Reference proteome</keyword>
<protein>
    <recommendedName>
        <fullName evidence="5">FAD-dependent oxidoreductase 2 FAD-binding domain-containing protein</fullName>
    </recommendedName>
</protein>
<dbReference type="Gene3D" id="3.50.50.60">
    <property type="entry name" value="FAD/NAD(P)-binding domain"/>
    <property type="match status" value="1"/>
</dbReference>
<reference evidence="6" key="1">
    <citation type="submission" date="2022-11" db="EMBL/GenBank/DDBJ databases">
        <title>Genome Sequence of Cubamyces cubensis.</title>
        <authorList>
            <person name="Buettner E."/>
        </authorList>
    </citation>
    <scope>NUCLEOTIDE SEQUENCE</scope>
    <source>
        <strain evidence="6">MPL-01</strain>
    </source>
</reference>
<comment type="caution">
    <text evidence="6">The sequence shown here is derived from an EMBL/GenBank/DDBJ whole genome shotgun (WGS) entry which is preliminary data.</text>
</comment>
<evidence type="ECO:0000256" key="2">
    <source>
        <dbReference type="ARBA" id="ARBA00022630"/>
    </source>
</evidence>
<evidence type="ECO:0000313" key="7">
    <source>
        <dbReference type="Proteomes" id="UP001215151"/>
    </source>
</evidence>
<evidence type="ECO:0000256" key="4">
    <source>
        <dbReference type="ARBA" id="ARBA00023002"/>
    </source>
</evidence>
<dbReference type="EMBL" id="JAPEVG010000180">
    <property type="protein sequence ID" value="KAJ8474708.1"/>
    <property type="molecule type" value="Genomic_DNA"/>
</dbReference>
<name>A0AAD7TQX6_9APHY</name>
<evidence type="ECO:0000259" key="5">
    <source>
        <dbReference type="Pfam" id="PF00890"/>
    </source>
</evidence>
<dbReference type="AlphaFoldDB" id="A0AAD7TQX6"/>
<accession>A0AAD7TQX6</accession>
<dbReference type="Pfam" id="PF00890">
    <property type="entry name" value="FAD_binding_2"/>
    <property type="match status" value="1"/>
</dbReference>
<proteinExistence type="predicted"/>
<gene>
    <name evidence="6" type="ORF">ONZ51_g7057</name>
</gene>
<dbReference type="PANTHER" id="PTHR43400:SF7">
    <property type="entry name" value="FAD-DEPENDENT OXIDOREDUCTASE 2 FAD BINDING DOMAIN-CONTAINING PROTEIN"/>
    <property type="match status" value="1"/>
</dbReference>
<dbReference type="Gene3D" id="3.90.700.10">
    <property type="entry name" value="Succinate dehydrogenase/fumarate reductase flavoprotein, catalytic domain"/>
    <property type="match status" value="1"/>
</dbReference>
<dbReference type="InterPro" id="IPR003953">
    <property type="entry name" value="FAD-dep_OxRdtase_2_FAD-bd"/>
</dbReference>
<dbReference type="Proteomes" id="UP001215151">
    <property type="component" value="Unassembled WGS sequence"/>
</dbReference>
<dbReference type="SUPFAM" id="SSF51905">
    <property type="entry name" value="FAD/NAD(P)-binding domain"/>
    <property type="match status" value="1"/>
</dbReference>
<keyword evidence="4" id="KW-0560">Oxidoreductase</keyword>
<dbReference type="InterPro" id="IPR027477">
    <property type="entry name" value="Succ_DH/fumarate_Rdtase_cat_sf"/>
</dbReference>
<dbReference type="NCBIfam" id="NF006130">
    <property type="entry name" value="PRK08274.1"/>
    <property type="match status" value="1"/>
</dbReference>
<dbReference type="InterPro" id="IPR036188">
    <property type="entry name" value="FAD/NAD-bd_sf"/>
</dbReference>
<dbReference type="InterPro" id="IPR050315">
    <property type="entry name" value="FAD-oxidoreductase_2"/>
</dbReference>
<keyword evidence="3" id="KW-0274">FAD</keyword>
<organism evidence="6 7">
    <name type="scientific">Trametes cubensis</name>
    <dbReference type="NCBI Taxonomy" id="1111947"/>
    <lineage>
        <taxon>Eukaryota</taxon>
        <taxon>Fungi</taxon>
        <taxon>Dikarya</taxon>
        <taxon>Basidiomycota</taxon>
        <taxon>Agaricomycotina</taxon>
        <taxon>Agaricomycetes</taxon>
        <taxon>Polyporales</taxon>
        <taxon>Polyporaceae</taxon>
        <taxon>Trametes</taxon>
    </lineage>
</organism>
<dbReference type="SUPFAM" id="SSF56425">
    <property type="entry name" value="Succinate dehydrogenase/fumarate reductase flavoprotein, catalytic domain"/>
    <property type="match status" value="1"/>
</dbReference>
<dbReference type="PANTHER" id="PTHR43400">
    <property type="entry name" value="FUMARATE REDUCTASE"/>
    <property type="match status" value="1"/>
</dbReference>
<dbReference type="GO" id="GO:0016491">
    <property type="term" value="F:oxidoreductase activity"/>
    <property type="evidence" value="ECO:0007669"/>
    <property type="project" value="UniProtKB-KW"/>
</dbReference>
<evidence type="ECO:0000256" key="3">
    <source>
        <dbReference type="ARBA" id="ARBA00022827"/>
    </source>
</evidence>
<keyword evidence="2" id="KW-0285">Flavoprotein</keyword>
<sequence>MSTASQEFAFDCVVVGSGHAGSCAALSARDAGCKRVLIVDKCPPEWVGGNGFFTAGAHRTVHGGVQDLLPIAQNATPEAAKTIDMDPYTAEDFTGDIMRLGQGQSDPAVVKAVVDGSRDAVQWLAERVKVPFIFSFHRQAYLVNGRQVFWGGLVLSVEDGGKGLIAAHQAALGAAGVETWFNTAATELLVDGDAVVGLVVDKEGTPVRLRAPAVILACGGFEANKDLRGKYLGTDWERAKVRGTPYNTGDGLTLAQRIGARLTGDYTGCHSTCWDANAPSDRGDRELSNQFTKSGYPLGLMLNARGQRFVDEGEDFRNYTYAKFGRAILAQPGGIAFQVWDSQVAPLLRKEEYADDVVERIWGDSLEQLADKLVGKGLEEKAAFVQTITRYNEAAHAFREEHPEKTWDPAVKDGLSTQSNAVKLELPKSNWALPVEKPPFLAVKVTCGITFTFGGLAIDPDTAGVVSDATGKPIPGLFCTGELVGGLFYKNYPGGSGLTGGAVFGRKAGREAAKLAAVA</sequence>
<comment type="cofactor">
    <cofactor evidence="1">
        <name>FAD</name>
        <dbReference type="ChEBI" id="CHEBI:57692"/>
    </cofactor>
</comment>